<dbReference type="InterPro" id="IPR023346">
    <property type="entry name" value="Lysozyme-like_dom_sf"/>
</dbReference>
<organism evidence="4">
    <name type="scientific">freshwater metagenome</name>
    <dbReference type="NCBI Taxonomy" id="449393"/>
    <lineage>
        <taxon>unclassified sequences</taxon>
        <taxon>metagenomes</taxon>
        <taxon>ecological metagenomes</taxon>
    </lineage>
</organism>
<dbReference type="Pfam" id="PF06737">
    <property type="entry name" value="Transglycosylas"/>
    <property type="match status" value="1"/>
</dbReference>
<evidence type="ECO:0000256" key="1">
    <source>
        <dbReference type="ARBA" id="ARBA00022801"/>
    </source>
</evidence>
<evidence type="ECO:0000256" key="2">
    <source>
        <dbReference type="SAM" id="Coils"/>
    </source>
</evidence>
<gene>
    <name evidence="4" type="ORF">UFOPK2754_03011</name>
    <name evidence="5" type="ORF">UFOPK3139_00892</name>
    <name evidence="6" type="ORF">UFOPK3543_02715</name>
    <name evidence="7" type="ORF">UFOPK3967_01715</name>
</gene>
<dbReference type="EMBL" id="CAEZYR010000170">
    <property type="protein sequence ID" value="CAB4769407.1"/>
    <property type="molecule type" value="Genomic_DNA"/>
</dbReference>
<evidence type="ECO:0000313" key="6">
    <source>
        <dbReference type="EMBL" id="CAB4932078.1"/>
    </source>
</evidence>
<dbReference type="AlphaFoldDB" id="A0A6J6VFW0"/>
<feature type="domain" description="Resuscitation-promoting factor core lysozyme-like" evidence="3">
    <location>
        <begin position="211"/>
        <end position="281"/>
    </location>
</feature>
<dbReference type="Gene3D" id="1.10.530.10">
    <property type="match status" value="1"/>
</dbReference>
<accession>A0A6J6VFW0</accession>
<dbReference type="SUPFAM" id="SSF53955">
    <property type="entry name" value="Lysozyme-like"/>
    <property type="match status" value="1"/>
</dbReference>
<sequence>MTRRHRSRASVGLLAVVLAASPAFGLAEPPSPAALTTAAEDEQTAARTLLESAEARLVSLEQERAIIEADHSTLDANQLKLARELESALRDTRQFAVEAYVAGGPPASIGEVLAANDVGDAIWRSEVLASQTAHGLERAGALRDLMGRSDSAVRQIALRGDQNRRKVEAATIDRFFAAIASKAAEQRVAAERAPAPLRVDQVATAPGSLAEGWARLRSCESSGNYRALSPGGLYRGAYQFDLRTWEAVGGTGDPIDAAPAEQDLRAQILYDRRGRQPWPSCGRFLP</sequence>
<proteinExistence type="predicted"/>
<dbReference type="GO" id="GO:0016787">
    <property type="term" value="F:hydrolase activity"/>
    <property type="evidence" value="ECO:0007669"/>
    <property type="project" value="UniProtKB-KW"/>
</dbReference>
<dbReference type="EMBL" id="CAFBOS010000106">
    <property type="protein sequence ID" value="CAB5002524.1"/>
    <property type="molecule type" value="Genomic_DNA"/>
</dbReference>
<dbReference type="InterPro" id="IPR010618">
    <property type="entry name" value="RPF"/>
</dbReference>
<keyword evidence="1" id="KW-0378">Hydrolase</keyword>
<reference evidence="4" key="1">
    <citation type="submission" date="2020-05" db="EMBL/GenBank/DDBJ databases">
        <authorList>
            <person name="Chiriac C."/>
            <person name="Salcher M."/>
            <person name="Ghai R."/>
            <person name="Kavagutti S V."/>
        </authorList>
    </citation>
    <scope>NUCLEOTIDE SEQUENCE</scope>
</reference>
<dbReference type="EMBL" id="CAFABA010000026">
    <property type="protein sequence ID" value="CAB4824016.1"/>
    <property type="molecule type" value="Genomic_DNA"/>
</dbReference>
<evidence type="ECO:0000313" key="4">
    <source>
        <dbReference type="EMBL" id="CAB4769407.1"/>
    </source>
</evidence>
<name>A0A6J6VFW0_9ZZZZ</name>
<keyword evidence="2" id="KW-0175">Coiled coil</keyword>
<dbReference type="CDD" id="cd13925">
    <property type="entry name" value="RPF"/>
    <property type="match status" value="1"/>
</dbReference>
<dbReference type="EMBL" id="CAFBMH010000148">
    <property type="protein sequence ID" value="CAB4932078.1"/>
    <property type="molecule type" value="Genomic_DNA"/>
</dbReference>
<evidence type="ECO:0000313" key="5">
    <source>
        <dbReference type="EMBL" id="CAB4824016.1"/>
    </source>
</evidence>
<protein>
    <submittedName>
        <fullName evidence="4">Unannotated protein</fullName>
    </submittedName>
</protein>
<evidence type="ECO:0000313" key="7">
    <source>
        <dbReference type="EMBL" id="CAB5002524.1"/>
    </source>
</evidence>
<feature type="coiled-coil region" evidence="2">
    <location>
        <begin position="43"/>
        <end position="70"/>
    </location>
</feature>
<evidence type="ECO:0000259" key="3">
    <source>
        <dbReference type="Pfam" id="PF06737"/>
    </source>
</evidence>